<sequence length="97" mass="11173">MSCEAIRVAESSLWTWGRDAFWLAFVAAHPSFLMGKWLMWDPRIPLEGWFIEQWLECSNDGGADEETLAQDDVVSYVWNEFCNHAVLFYPLPLISSA</sequence>
<protein>
    <submittedName>
        <fullName evidence="1">Uncharacterized protein</fullName>
    </submittedName>
</protein>
<organism evidence="1 2">
    <name type="scientific">Suillus placidus</name>
    <dbReference type="NCBI Taxonomy" id="48579"/>
    <lineage>
        <taxon>Eukaryota</taxon>
        <taxon>Fungi</taxon>
        <taxon>Dikarya</taxon>
        <taxon>Basidiomycota</taxon>
        <taxon>Agaricomycotina</taxon>
        <taxon>Agaricomycetes</taxon>
        <taxon>Agaricomycetidae</taxon>
        <taxon>Boletales</taxon>
        <taxon>Suillineae</taxon>
        <taxon>Suillaceae</taxon>
        <taxon>Suillus</taxon>
    </lineage>
</organism>
<reference evidence="1" key="1">
    <citation type="journal article" date="2020" name="New Phytol.">
        <title>Comparative genomics reveals dynamic genome evolution in host specialist ectomycorrhizal fungi.</title>
        <authorList>
            <person name="Lofgren L.A."/>
            <person name="Nguyen N.H."/>
            <person name="Vilgalys R."/>
            <person name="Ruytinx J."/>
            <person name="Liao H.L."/>
            <person name="Branco S."/>
            <person name="Kuo A."/>
            <person name="LaButti K."/>
            <person name="Lipzen A."/>
            <person name="Andreopoulos W."/>
            <person name="Pangilinan J."/>
            <person name="Riley R."/>
            <person name="Hundley H."/>
            <person name="Na H."/>
            <person name="Barry K."/>
            <person name="Grigoriev I.V."/>
            <person name="Stajich J.E."/>
            <person name="Kennedy P.G."/>
        </authorList>
    </citation>
    <scope>NUCLEOTIDE SEQUENCE</scope>
    <source>
        <strain evidence="1">DOB743</strain>
    </source>
</reference>
<dbReference type="EMBL" id="JABBWD010000127">
    <property type="protein sequence ID" value="KAG1764376.1"/>
    <property type="molecule type" value="Genomic_DNA"/>
</dbReference>
<evidence type="ECO:0000313" key="1">
    <source>
        <dbReference type="EMBL" id="KAG1764376.1"/>
    </source>
</evidence>
<dbReference type="AlphaFoldDB" id="A0A9P7CW17"/>
<comment type="caution">
    <text evidence="1">The sequence shown here is derived from an EMBL/GenBank/DDBJ whole genome shotgun (WGS) entry which is preliminary data.</text>
</comment>
<accession>A0A9P7CW17</accession>
<proteinExistence type="predicted"/>
<keyword evidence="2" id="KW-1185">Reference proteome</keyword>
<evidence type="ECO:0000313" key="2">
    <source>
        <dbReference type="Proteomes" id="UP000714275"/>
    </source>
</evidence>
<dbReference type="OrthoDB" id="3169660at2759"/>
<gene>
    <name evidence="1" type="ORF">EV702DRAFT_982086</name>
</gene>
<name>A0A9P7CW17_9AGAM</name>
<dbReference type="Proteomes" id="UP000714275">
    <property type="component" value="Unassembled WGS sequence"/>
</dbReference>